<evidence type="ECO:0000256" key="2">
    <source>
        <dbReference type="ARBA" id="ARBA00022989"/>
    </source>
</evidence>
<accession>A0A1G7I591</accession>
<evidence type="ECO:0000256" key="4">
    <source>
        <dbReference type="SAM" id="Phobius"/>
    </source>
</evidence>
<protein>
    <submittedName>
        <fullName evidence="6">Sugar phosphate permease</fullName>
    </submittedName>
</protein>
<organism evidence="6 7">
    <name type="scientific">Sulfitobacter delicatus</name>
    <dbReference type="NCBI Taxonomy" id="218672"/>
    <lineage>
        <taxon>Bacteria</taxon>
        <taxon>Pseudomonadati</taxon>
        <taxon>Pseudomonadota</taxon>
        <taxon>Alphaproteobacteria</taxon>
        <taxon>Rhodobacterales</taxon>
        <taxon>Roseobacteraceae</taxon>
        <taxon>Sulfitobacter</taxon>
    </lineage>
</organism>
<dbReference type="Gene3D" id="1.20.1250.20">
    <property type="entry name" value="MFS general substrate transporter like domains"/>
    <property type="match status" value="2"/>
</dbReference>
<dbReference type="InterPro" id="IPR011701">
    <property type="entry name" value="MFS"/>
</dbReference>
<feature type="transmembrane region" description="Helical" evidence="4">
    <location>
        <begin position="75"/>
        <end position="94"/>
    </location>
</feature>
<keyword evidence="3 4" id="KW-0472">Membrane</keyword>
<evidence type="ECO:0000256" key="1">
    <source>
        <dbReference type="ARBA" id="ARBA00022692"/>
    </source>
</evidence>
<dbReference type="RefSeq" id="WP_244153566.1">
    <property type="nucleotide sequence ID" value="NZ_FNBP01000001.1"/>
</dbReference>
<keyword evidence="1 4" id="KW-0812">Transmembrane</keyword>
<dbReference type="PROSITE" id="PS50850">
    <property type="entry name" value="MFS"/>
    <property type="match status" value="1"/>
</dbReference>
<dbReference type="InterPro" id="IPR050327">
    <property type="entry name" value="Proton-linked_MCT"/>
</dbReference>
<dbReference type="GO" id="GO:0022857">
    <property type="term" value="F:transmembrane transporter activity"/>
    <property type="evidence" value="ECO:0007669"/>
    <property type="project" value="InterPro"/>
</dbReference>
<feature type="transmembrane region" description="Helical" evidence="4">
    <location>
        <begin position="12"/>
        <end position="38"/>
    </location>
</feature>
<keyword evidence="2 4" id="KW-1133">Transmembrane helix</keyword>
<dbReference type="InterPro" id="IPR036259">
    <property type="entry name" value="MFS_trans_sf"/>
</dbReference>
<dbReference type="Proteomes" id="UP000199399">
    <property type="component" value="Unassembled WGS sequence"/>
</dbReference>
<dbReference type="STRING" id="218672.SAMN04489759_101310"/>
<keyword evidence="7" id="KW-1185">Reference proteome</keyword>
<evidence type="ECO:0000313" key="6">
    <source>
        <dbReference type="EMBL" id="SDF07875.1"/>
    </source>
</evidence>
<sequence length="414" mass="43257">MVEETDGGYAWGRLALTLLIALTVNAGMWAIIVIMPAVEAEFGSSRAGTALPYTLTMVGFGLGNYLIGHAVDRFGITRALIAAASATAAGYGLATLSQSIAMLSLAQLLVGFASAVGFGPLIADISHWFARRRGIAVAIAASGNYLSGAIWPMLLAGVLAESGWRSVYLVMAGVTLVGVIPLAFALRRKVSETTRDAAEQASTRFARSAGLSPRSLQYLLGLAGIGCCVAMSMPQVHIVSYCVDLGFGPAVGAEMLSLMLLGGVGSRILSGLLADRLGGVRTLLIGSGLQCLALFLYLPSGGLTSLYVVSLIFVLSQGGIVPSYALIVREYMPAREAGARVGFVMMATILGMALGGWLSGQIYDLSGSYALAFINGIVWNGLNIAIMLWLLWRSTPRPPRKPSPDLGPPVPAPM</sequence>
<proteinExistence type="predicted"/>
<dbReference type="InterPro" id="IPR020846">
    <property type="entry name" value="MFS_dom"/>
</dbReference>
<feature type="transmembrane region" description="Helical" evidence="4">
    <location>
        <begin position="216"/>
        <end position="233"/>
    </location>
</feature>
<reference evidence="7" key="1">
    <citation type="submission" date="2016-10" db="EMBL/GenBank/DDBJ databases">
        <authorList>
            <person name="Varghese N."/>
            <person name="Submissions S."/>
        </authorList>
    </citation>
    <scope>NUCLEOTIDE SEQUENCE [LARGE SCALE GENOMIC DNA]</scope>
    <source>
        <strain evidence="7">DSM 16477</strain>
    </source>
</reference>
<feature type="transmembrane region" description="Helical" evidence="4">
    <location>
        <begin position="304"/>
        <end position="327"/>
    </location>
</feature>
<dbReference type="EMBL" id="FNBP01000001">
    <property type="protein sequence ID" value="SDF07875.1"/>
    <property type="molecule type" value="Genomic_DNA"/>
</dbReference>
<evidence type="ECO:0000259" key="5">
    <source>
        <dbReference type="PROSITE" id="PS50850"/>
    </source>
</evidence>
<feature type="transmembrane region" description="Helical" evidence="4">
    <location>
        <begin position="339"/>
        <end position="358"/>
    </location>
</feature>
<feature type="transmembrane region" description="Helical" evidence="4">
    <location>
        <begin position="135"/>
        <end position="160"/>
    </location>
</feature>
<dbReference type="Pfam" id="PF07690">
    <property type="entry name" value="MFS_1"/>
    <property type="match status" value="1"/>
</dbReference>
<dbReference type="AlphaFoldDB" id="A0A1G7I591"/>
<feature type="domain" description="Major facilitator superfamily (MFS) profile" evidence="5">
    <location>
        <begin position="13"/>
        <end position="395"/>
    </location>
</feature>
<evidence type="ECO:0000313" key="7">
    <source>
        <dbReference type="Proteomes" id="UP000199399"/>
    </source>
</evidence>
<dbReference type="SUPFAM" id="SSF103473">
    <property type="entry name" value="MFS general substrate transporter"/>
    <property type="match status" value="1"/>
</dbReference>
<feature type="transmembrane region" description="Helical" evidence="4">
    <location>
        <begin position="100"/>
        <end position="123"/>
    </location>
</feature>
<evidence type="ECO:0000256" key="3">
    <source>
        <dbReference type="ARBA" id="ARBA00023136"/>
    </source>
</evidence>
<feature type="transmembrane region" description="Helical" evidence="4">
    <location>
        <begin position="278"/>
        <end position="298"/>
    </location>
</feature>
<dbReference type="CDD" id="cd17355">
    <property type="entry name" value="MFS_YcxA_like"/>
    <property type="match status" value="1"/>
</dbReference>
<name>A0A1G7I591_9RHOB</name>
<feature type="transmembrane region" description="Helical" evidence="4">
    <location>
        <begin position="50"/>
        <end position="68"/>
    </location>
</feature>
<dbReference type="PANTHER" id="PTHR11360:SF290">
    <property type="entry name" value="MONOCARBOXYLATE MFS PERMEASE"/>
    <property type="match status" value="1"/>
</dbReference>
<feature type="transmembrane region" description="Helical" evidence="4">
    <location>
        <begin position="245"/>
        <end position="266"/>
    </location>
</feature>
<feature type="transmembrane region" description="Helical" evidence="4">
    <location>
        <begin position="370"/>
        <end position="392"/>
    </location>
</feature>
<feature type="transmembrane region" description="Helical" evidence="4">
    <location>
        <begin position="166"/>
        <end position="186"/>
    </location>
</feature>
<gene>
    <name evidence="6" type="ORF">SAMN04489759_101310</name>
</gene>
<dbReference type="PANTHER" id="PTHR11360">
    <property type="entry name" value="MONOCARBOXYLATE TRANSPORTER"/>
    <property type="match status" value="1"/>
</dbReference>